<evidence type="ECO:0000256" key="2">
    <source>
        <dbReference type="ARBA" id="ARBA00022475"/>
    </source>
</evidence>
<keyword evidence="6 7" id="KW-0472">Membrane</keyword>
<feature type="transmembrane region" description="Helical" evidence="7">
    <location>
        <begin position="18"/>
        <end position="39"/>
    </location>
</feature>
<gene>
    <name evidence="9" type="ORF">HQ865_19080</name>
</gene>
<dbReference type="PANTHER" id="PTHR14969:SF62">
    <property type="entry name" value="DECAPRENYLPHOSPHORYL-5-PHOSPHORIBOSE PHOSPHATASE RV3807C-RELATED"/>
    <property type="match status" value="1"/>
</dbReference>
<dbReference type="Pfam" id="PF01569">
    <property type="entry name" value="PAP2"/>
    <property type="match status" value="1"/>
</dbReference>
<evidence type="ECO:0000256" key="3">
    <source>
        <dbReference type="ARBA" id="ARBA00022692"/>
    </source>
</evidence>
<keyword evidence="4" id="KW-0378">Hydrolase</keyword>
<reference evidence="9 10" key="1">
    <citation type="submission" date="2020-05" db="EMBL/GenBank/DDBJ databases">
        <title>Mucilaginibacter mali sp. nov.</title>
        <authorList>
            <person name="Kim H.S."/>
            <person name="Lee K.C."/>
            <person name="Suh M.K."/>
            <person name="Kim J.-S."/>
            <person name="Han K.-I."/>
            <person name="Eom M.K."/>
            <person name="Shin Y.K."/>
            <person name="Lee J.-S."/>
        </authorList>
    </citation>
    <scope>NUCLEOTIDE SEQUENCE [LARGE SCALE GENOMIC DNA]</scope>
    <source>
        <strain evidence="9 10">G2-14</strain>
    </source>
</reference>
<feature type="transmembrane region" description="Helical" evidence="7">
    <location>
        <begin position="164"/>
        <end position="182"/>
    </location>
</feature>
<dbReference type="PANTHER" id="PTHR14969">
    <property type="entry name" value="SPHINGOSINE-1-PHOSPHATE PHOSPHOHYDROLASE"/>
    <property type="match status" value="1"/>
</dbReference>
<dbReference type="CDD" id="cd01610">
    <property type="entry name" value="PAP2_like"/>
    <property type="match status" value="1"/>
</dbReference>
<evidence type="ECO:0000256" key="6">
    <source>
        <dbReference type="ARBA" id="ARBA00023136"/>
    </source>
</evidence>
<feature type="transmembrane region" description="Helical" evidence="7">
    <location>
        <begin position="188"/>
        <end position="206"/>
    </location>
</feature>
<name>A0A7D4UEJ2_9SPHI</name>
<keyword evidence="2" id="KW-1003">Cell membrane</keyword>
<dbReference type="GO" id="GO:0016787">
    <property type="term" value="F:hydrolase activity"/>
    <property type="evidence" value="ECO:0007669"/>
    <property type="project" value="UniProtKB-KW"/>
</dbReference>
<dbReference type="InterPro" id="IPR036938">
    <property type="entry name" value="PAP2/HPO_sf"/>
</dbReference>
<dbReference type="InterPro" id="IPR000326">
    <property type="entry name" value="PAP2/HPO"/>
</dbReference>
<keyword evidence="3 7" id="KW-0812">Transmembrane</keyword>
<dbReference type="GO" id="GO:0005886">
    <property type="term" value="C:plasma membrane"/>
    <property type="evidence" value="ECO:0007669"/>
    <property type="project" value="UniProtKB-SubCell"/>
</dbReference>
<dbReference type="SUPFAM" id="SSF48317">
    <property type="entry name" value="Acid phosphatase/Vanadium-dependent haloperoxidase"/>
    <property type="match status" value="1"/>
</dbReference>
<dbReference type="EMBL" id="CP054139">
    <property type="protein sequence ID" value="QKJ31779.1"/>
    <property type="molecule type" value="Genomic_DNA"/>
</dbReference>
<feature type="transmembrane region" description="Helical" evidence="7">
    <location>
        <begin position="88"/>
        <end position="108"/>
    </location>
</feature>
<evidence type="ECO:0000313" key="9">
    <source>
        <dbReference type="EMBL" id="QKJ31779.1"/>
    </source>
</evidence>
<sequence length="227" mass="26422">MTTTPFEKTTLAKLFNKVWLFLVPYLLILTGCLIIKSLYTREQIYFYINGLHTNWGDVVFPFFTMLGDGLALITLAAIIALFSYRRAFLLISGYLFTALFAQVLKFMFDMPRPYLYFKDMHSKMHFVKGIDMLSYHSFPSGHTVTAFSACLTLAYLFRNKFLDVLMLALACCIGYSRMYLSQHFFEDVTAGSAVGVFVTLFWLYWLDNKHIFHTERWRGGLIRRFGN</sequence>
<evidence type="ECO:0000256" key="7">
    <source>
        <dbReference type="SAM" id="Phobius"/>
    </source>
</evidence>
<feature type="transmembrane region" description="Helical" evidence="7">
    <location>
        <begin position="59"/>
        <end position="81"/>
    </location>
</feature>
<comment type="subcellular location">
    <subcellularLocation>
        <location evidence="1">Cell membrane</location>
        <topology evidence="1">Multi-pass membrane protein</topology>
    </subcellularLocation>
</comment>
<dbReference type="Proteomes" id="UP000505355">
    <property type="component" value="Chromosome"/>
</dbReference>
<dbReference type="KEGG" id="mmab:HQ865_19080"/>
<evidence type="ECO:0000259" key="8">
    <source>
        <dbReference type="SMART" id="SM00014"/>
    </source>
</evidence>
<dbReference type="AlphaFoldDB" id="A0A7D4UEJ2"/>
<feature type="transmembrane region" description="Helical" evidence="7">
    <location>
        <begin position="138"/>
        <end position="157"/>
    </location>
</feature>
<evidence type="ECO:0000256" key="4">
    <source>
        <dbReference type="ARBA" id="ARBA00022801"/>
    </source>
</evidence>
<keyword evidence="10" id="KW-1185">Reference proteome</keyword>
<evidence type="ECO:0000313" key="10">
    <source>
        <dbReference type="Proteomes" id="UP000505355"/>
    </source>
</evidence>
<dbReference type="Gene3D" id="1.20.144.10">
    <property type="entry name" value="Phosphatidic acid phosphatase type 2/haloperoxidase"/>
    <property type="match status" value="1"/>
</dbReference>
<keyword evidence="5 7" id="KW-1133">Transmembrane helix</keyword>
<evidence type="ECO:0000256" key="1">
    <source>
        <dbReference type="ARBA" id="ARBA00004651"/>
    </source>
</evidence>
<dbReference type="SMART" id="SM00014">
    <property type="entry name" value="acidPPc"/>
    <property type="match status" value="1"/>
</dbReference>
<dbReference type="RefSeq" id="WP_173416437.1">
    <property type="nucleotide sequence ID" value="NZ_CP054139.1"/>
</dbReference>
<organism evidence="9 10">
    <name type="scientific">Mucilaginibacter mali</name>
    <dbReference type="NCBI Taxonomy" id="2740462"/>
    <lineage>
        <taxon>Bacteria</taxon>
        <taxon>Pseudomonadati</taxon>
        <taxon>Bacteroidota</taxon>
        <taxon>Sphingobacteriia</taxon>
        <taxon>Sphingobacteriales</taxon>
        <taxon>Sphingobacteriaceae</taxon>
        <taxon>Mucilaginibacter</taxon>
    </lineage>
</organism>
<feature type="domain" description="Phosphatidic acid phosphatase type 2/haloperoxidase" evidence="8">
    <location>
        <begin position="87"/>
        <end position="203"/>
    </location>
</feature>
<evidence type="ECO:0000256" key="5">
    <source>
        <dbReference type="ARBA" id="ARBA00022989"/>
    </source>
</evidence>
<accession>A0A7D4UEJ2</accession>
<proteinExistence type="predicted"/>
<protein>
    <submittedName>
        <fullName evidence="9">Phosphatase PAP2 family protein</fullName>
    </submittedName>
</protein>